<protein>
    <submittedName>
        <fullName evidence="1">Uncharacterized protein</fullName>
    </submittedName>
</protein>
<accession>A0ACC4BUL4</accession>
<proteinExistence type="predicted"/>
<reference evidence="1 2" key="1">
    <citation type="journal article" date="2024" name="Plant Biotechnol. J.">
        <title>Genome and CRISPR/Cas9 system of a widespread forest tree (Populus alba) in the world.</title>
        <authorList>
            <person name="Liu Y.J."/>
            <person name="Jiang P.F."/>
            <person name="Han X.M."/>
            <person name="Li X.Y."/>
            <person name="Wang H.M."/>
            <person name="Wang Y.J."/>
            <person name="Wang X.X."/>
            <person name="Zeng Q.Y."/>
        </authorList>
    </citation>
    <scope>NUCLEOTIDE SEQUENCE [LARGE SCALE GENOMIC DNA]</scope>
    <source>
        <strain evidence="2">cv. PAL-ZL1</strain>
    </source>
</reference>
<sequence length="1099" mass="122751">MSIATDTSNEKDVEAFNALGVEGADPRTVIHQTNPKTHANTLMVAGNVVIPAETPHHGFLIFLLIELHGSLIQVQYSGESMDYKPSKNSTSSASIAKHLVTLISEIIESITWVEIEKENLAEIGCYLYRICPVIMELQKTEYTTNNATEILQSLSKSITEAKDLVNKCQRGTISNSESELKGNMSHLERVIKEMGACLTLIPSSTFQGQEYAEVSVQALSNEMLSAHFEVGQSQGLQTEELDPHKYFSEEARNEESATIESDLYPASVEESTDNSRELNAPDFVEFLKPTSLCRPRKHISSSSSSTSLARMTDHMEPLYQTFYCPLTKQIMDDPVTLQSGVTYDRKAITEWLEESDNSQGIFCPTTGQKLLSRVLKTNVALKTTIEEWKERNEVARINISRSALFVSASPSMVLEAIRDLQDICKSKQYNKIQVHNAEILPLLCKLLKYKDRDVRYAALELLRELTKEDDDSKIMISEMVDMSTVIKMVTSGHQPIRHAALLLLLELSRSEALQEEIGSVPGGILMLIRIKYNQPDDAFSSEKADEILKNLESSPENIKKMAENGLLEPLLKHLTEGSEEMQTEMAEYLGEIALGNDRETYVAKRASPPLIKMVHGGNTLTRTAAFKALAKIASCHANAKILAKSGIIQIMVEEMFTRRIYGEPINSKGEAAAILASILEAGLDLENLQVNSHGHRLASDYVLYNFIEMIKHSTPDDLNINLIRILLCLAKSPRSMSTIVSMVKESEASYTLVELLNNPHEELGIAAIKLLIVLIPYMGHIIVERLCKTAGQPENLILDRNETTRITQKQAVSSTFLAKLPHQSLTLNLALLRKNTVPAILQQINQIQGTCIRTGRYVIPYLEGLVSILVRFTTTLYEPQMLFLARDYNFTSVFTELLMKTSSDEVQRLSAIGLENLSLESINLSKPPQIKKTKFLKLLYPPKFLSSISSKERKLPLCPVHRGACSSQNTFCLVDAKAVERLLACLDHENVEVVEAALSALCTLLDDEVDVEMSVGMLCELNTIQNVLNAMKEHKGEGLWKKSFWLIDRFLVKGGSRCASDISQDRLLPATLVNAFHHGDIDTRQMAERILRHLNKMPN</sequence>
<dbReference type="Proteomes" id="UP000309997">
    <property type="component" value="Unassembled WGS sequence"/>
</dbReference>
<comment type="caution">
    <text evidence="1">The sequence shown here is derived from an EMBL/GenBank/DDBJ whole genome shotgun (WGS) entry which is preliminary data.</text>
</comment>
<organism evidence="1 2">
    <name type="scientific">Populus alba</name>
    <name type="common">White poplar</name>
    <dbReference type="NCBI Taxonomy" id="43335"/>
    <lineage>
        <taxon>Eukaryota</taxon>
        <taxon>Viridiplantae</taxon>
        <taxon>Streptophyta</taxon>
        <taxon>Embryophyta</taxon>
        <taxon>Tracheophyta</taxon>
        <taxon>Spermatophyta</taxon>
        <taxon>Magnoliopsida</taxon>
        <taxon>eudicotyledons</taxon>
        <taxon>Gunneridae</taxon>
        <taxon>Pentapetalae</taxon>
        <taxon>rosids</taxon>
        <taxon>fabids</taxon>
        <taxon>Malpighiales</taxon>
        <taxon>Salicaceae</taxon>
        <taxon>Saliceae</taxon>
        <taxon>Populus</taxon>
    </lineage>
</organism>
<gene>
    <name evidence="1" type="ORF">D5086_016392</name>
</gene>
<evidence type="ECO:0000313" key="2">
    <source>
        <dbReference type="Proteomes" id="UP000309997"/>
    </source>
</evidence>
<evidence type="ECO:0000313" key="1">
    <source>
        <dbReference type="EMBL" id="KAL3582060.1"/>
    </source>
</evidence>
<name>A0ACC4BUL4_POPAL</name>
<keyword evidence="2" id="KW-1185">Reference proteome</keyword>
<dbReference type="EMBL" id="RCHU02000008">
    <property type="protein sequence ID" value="KAL3582060.1"/>
    <property type="molecule type" value="Genomic_DNA"/>
</dbReference>